<feature type="region of interest" description="Disordered" evidence="1">
    <location>
        <begin position="122"/>
        <end position="159"/>
    </location>
</feature>
<keyword evidence="3" id="KW-1185">Reference proteome</keyword>
<dbReference type="EMBL" id="JAHHDY010000012">
    <property type="protein sequence ID" value="MBT3141366.1"/>
    <property type="molecule type" value="Genomic_DNA"/>
</dbReference>
<sequence length="159" mass="17637">MASKGKRRDAEGQYLTLPYAQLKSTAWRSLSGAAVKVLLELHTRFNGGNNGNVRLSMNEAVKALGISKGTAQRAFVELEEKGFIVLHTPGNWYNRRAHEWRLTTKRMQTAKGLRVATNDWRFWQSKTKDGPAENPSPKSTGPMENPRPGSGSTTEPVKA</sequence>
<dbReference type="Gene3D" id="1.10.10.10">
    <property type="entry name" value="Winged helix-like DNA-binding domain superfamily/Winged helix DNA-binding domain"/>
    <property type="match status" value="1"/>
</dbReference>
<dbReference type="SUPFAM" id="SSF46785">
    <property type="entry name" value="Winged helix' DNA-binding domain"/>
    <property type="match status" value="1"/>
</dbReference>
<evidence type="ECO:0000256" key="1">
    <source>
        <dbReference type="SAM" id="MobiDB-lite"/>
    </source>
</evidence>
<dbReference type="InterPro" id="IPR036388">
    <property type="entry name" value="WH-like_DNA-bd_sf"/>
</dbReference>
<organism evidence="2 3">
    <name type="scientific">Falsiruegeria litorea</name>
    <dbReference type="NCBI Taxonomy" id="1280831"/>
    <lineage>
        <taxon>Bacteria</taxon>
        <taxon>Pseudomonadati</taxon>
        <taxon>Pseudomonadota</taxon>
        <taxon>Alphaproteobacteria</taxon>
        <taxon>Rhodobacterales</taxon>
        <taxon>Roseobacteraceae</taxon>
        <taxon>Falsiruegeria</taxon>
    </lineage>
</organism>
<dbReference type="RefSeq" id="WP_215193796.1">
    <property type="nucleotide sequence ID" value="NZ_JAHHDY010000012.1"/>
</dbReference>
<evidence type="ECO:0000313" key="3">
    <source>
        <dbReference type="Proteomes" id="UP000763802"/>
    </source>
</evidence>
<dbReference type="Proteomes" id="UP000763802">
    <property type="component" value="Unassembled WGS sequence"/>
</dbReference>
<proteinExistence type="predicted"/>
<comment type="caution">
    <text evidence="2">The sequence shown here is derived from an EMBL/GenBank/DDBJ whole genome shotgun (WGS) entry which is preliminary data.</text>
</comment>
<accession>A0ABS5WQF1</accession>
<protein>
    <submittedName>
        <fullName evidence="2">MarR family transcriptional regulator</fullName>
    </submittedName>
</protein>
<dbReference type="InterPro" id="IPR036390">
    <property type="entry name" value="WH_DNA-bd_sf"/>
</dbReference>
<feature type="compositionally biased region" description="Polar residues" evidence="1">
    <location>
        <begin position="150"/>
        <end position="159"/>
    </location>
</feature>
<name>A0ABS5WQF1_9RHOB</name>
<gene>
    <name evidence="2" type="ORF">KL867_09905</name>
</gene>
<evidence type="ECO:0000313" key="2">
    <source>
        <dbReference type="EMBL" id="MBT3141366.1"/>
    </source>
</evidence>
<reference evidence="2 3" key="1">
    <citation type="submission" date="2021-05" db="EMBL/GenBank/DDBJ databases">
        <title>Draft genomes of marine bacteria isolated from model chitin particles.</title>
        <authorList>
            <person name="Datta M.S."/>
            <person name="Schwartzman J.A."/>
            <person name="Cordero O."/>
        </authorList>
    </citation>
    <scope>NUCLEOTIDE SEQUENCE [LARGE SCALE GENOMIC DNA]</scope>
    <source>
        <strain evidence="2 3">4E07</strain>
    </source>
</reference>